<evidence type="ECO:0000256" key="6">
    <source>
        <dbReference type="SAM" id="Phobius"/>
    </source>
</evidence>
<reference evidence="7" key="1">
    <citation type="submission" date="2018-05" db="EMBL/GenBank/DDBJ databases">
        <authorList>
            <person name="Lanie J.A."/>
            <person name="Ng W.-L."/>
            <person name="Kazmierczak K.M."/>
            <person name="Andrzejewski T.M."/>
            <person name="Davidsen T.M."/>
            <person name="Wayne K.J."/>
            <person name="Tettelin H."/>
            <person name="Glass J.I."/>
            <person name="Rusch D."/>
            <person name="Podicherti R."/>
            <person name="Tsui H.-C.T."/>
            <person name="Winkler M.E."/>
        </authorList>
    </citation>
    <scope>NUCLEOTIDE SEQUENCE</scope>
</reference>
<dbReference type="AlphaFoldDB" id="A0A381XCX0"/>
<feature type="transmembrane region" description="Helical" evidence="6">
    <location>
        <begin position="245"/>
        <end position="263"/>
    </location>
</feature>
<proteinExistence type="predicted"/>
<dbReference type="EMBL" id="UINC01014671">
    <property type="protein sequence ID" value="SVA62430.1"/>
    <property type="molecule type" value="Genomic_DNA"/>
</dbReference>
<dbReference type="PANTHER" id="PTHR47089">
    <property type="entry name" value="ABC TRANSPORTER, PERMEASE PROTEIN"/>
    <property type="match status" value="1"/>
</dbReference>
<evidence type="ECO:0000256" key="5">
    <source>
        <dbReference type="ARBA" id="ARBA00023136"/>
    </source>
</evidence>
<feature type="non-terminal residue" evidence="7">
    <location>
        <position position="1"/>
    </location>
</feature>
<feature type="transmembrane region" description="Helical" evidence="6">
    <location>
        <begin position="147"/>
        <end position="166"/>
    </location>
</feature>
<dbReference type="GO" id="GO:0022857">
    <property type="term" value="F:transmembrane transporter activity"/>
    <property type="evidence" value="ECO:0007669"/>
    <property type="project" value="InterPro"/>
</dbReference>
<gene>
    <name evidence="7" type="ORF">METZ01_LOCUS115284</name>
</gene>
<keyword evidence="2" id="KW-1003">Cell membrane</keyword>
<feature type="transmembrane region" description="Helical" evidence="6">
    <location>
        <begin position="203"/>
        <end position="224"/>
    </location>
</feature>
<keyword evidence="3 6" id="KW-0812">Transmembrane</keyword>
<evidence type="ECO:0000256" key="1">
    <source>
        <dbReference type="ARBA" id="ARBA00004651"/>
    </source>
</evidence>
<comment type="subcellular location">
    <subcellularLocation>
        <location evidence="1">Cell membrane</location>
        <topology evidence="1">Multi-pass membrane protein</topology>
    </subcellularLocation>
</comment>
<evidence type="ECO:0008006" key="8">
    <source>
        <dbReference type="Google" id="ProtNLM"/>
    </source>
</evidence>
<dbReference type="InterPro" id="IPR001851">
    <property type="entry name" value="ABC_transp_permease"/>
</dbReference>
<evidence type="ECO:0000256" key="4">
    <source>
        <dbReference type="ARBA" id="ARBA00022989"/>
    </source>
</evidence>
<dbReference type="PANTHER" id="PTHR47089:SF1">
    <property type="entry name" value="GUANOSINE ABC TRANSPORTER PERMEASE PROTEIN NUPP"/>
    <property type="match status" value="1"/>
</dbReference>
<dbReference type="GO" id="GO:0005886">
    <property type="term" value="C:plasma membrane"/>
    <property type="evidence" value="ECO:0007669"/>
    <property type="project" value="UniProtKB-SubCell"/>
</dbReference>
<evidence type="ECO:0000256" key="3">
    <source>
        <dbReference type="ARBA" id="ARBA00022692"/>
    </source>
</evidence>
<sequence length="354" mass="37662">VRSITLEQRHHPSLAIRALSPIAATVITVLVGSVMFYVLGFKPLDTLRVFFIDPLSSVYGISEVLLKACPLVLIGLGLAIGFRANVWNIGAEGQLTIGAICAGGIALAIGEQNFAFTVFVMVILGALGGMAWASIPAFLKVRFNTNEILVTLMLNYVAILLLSYLVHGPWRDPFGFNFPQTALFHPSAMFSPLYPGFRVTGSIFMVIGATIIAWGVVTRSFLGFQMTIVGKAPKAGRFAGYRENQAIWLGLLIGGGAAGLAGMAEVAGPLGQLLPTISPGYGYTAIIVAFLGRLHPVGVVFGGLLVSLIANGGESAQMQLGMHSSLAQIFQGMLLFFVLAADVLVFYKLKLVTR</sequence>
<dbReference type="Pfam" id="PF02653">
    <property type="entry name" value="BPD_transp_2"/>
    <property type="match status" value="1"/>
</dbReference>
<feature type="transmembrane region" description="Helical" evidence="6">
    <location>
        <begin position="89"/>
        <end position="109"/>
    </location>
</feature>
<keyword evidence="5 6" id="KW-0472">Membrane</keyword>
<feature type="transmembrane region" description="Helical" evidence="6">
    <location>
        <begin position="283"/>
        <end position="308"/>
    </location>
</feature>
<accession>A0A381XCX0</accession>
<name>A0A381XCX0_9ZZZZ</name>
<evidence type="ECO:0000256" key="2">
    <source>
        <dbReference type="ARBA" id="ARBA00022475"/>
    </source>
</evidence>
<feature type="transmembrane region" description="Helical" evidence="6">
    <location>
        <begin position="115"/>
        <end position="135"/>
    </location>
</feature>
<evidence type="ECO:0000313" key="7">
    <source>
        <dbReference type="EMBL" id="SVA62430.1"/>
    </source>
</evidence>
<keyword evidence="4 6" id="KW-1133">Transmembrane helix</keyword>
<dbReference type="CDD" id="cd06580">
    <property type="entry name" value="TM_PBP1_transp_TpRbsC_like"/>
    <property type="match status" value="1"/>
</dbReference>
<protein>
    <recommendedName>
        <fullName evidence="8">ABC transporter permease</fullName>
    </recommendedName>
</protein>
<organism evidence="7">
    <name type="scientific">marine metagenome</name>
    <dbReference type="NCBI Taxonomy" id="408172"/>
    <lineage>
        <taxon>unclassified sequences</taxon>
        <taxon>metagenomes</taxon>
        <taxon>ecological metagenomes</taxon>
    </lineage>
</organism>
<feature type="transmembrane region" description="Helical" evidence="6">
    <location>
        <begin position="59"/>
        <end position="82"/>
    </location>
</feature>
<feature type="transmembrane region" description="Helical" evidence="6">
    <location>
        <begin position="329"/>
        <end position="347"/>
    </location>
</feature>
<feature type="transmembrane region" description="Helical" evidence="6">
    <location>
        <begin position="18"/>
        <end position="39"/>
    </location>
</feature>